<dbReference type="EMBL" id="BART01036995">
    <property type="protein sequence ID" value="GAH16302.1"/>
    <property type="molecule type" value="Genomic_DNA"/>
</dbReference>
<protein>
    <submittedName>
        <fullName evidence="1">Uncharacterized protein</fullName>
    </submittedName>
</protein>
<accession>X1D7U4</accession>
<comment type="caution">
    <text evidence="1">The sequence shown here is derived from an EMBL/GenBank/DDBJ whole genome shotgun (WGS) entry which is preliminary data.</text>
</comment>
<reference evidence="1" key="1">
    <citation type="journal article" date="2014" name="Front. Microbiol.">
        <title>High frequency of phylogenetically diverse reductive dehalogenase-homologous genes in deep subseafloor sedimentary metagenomes.</title>
        <authorList>
            <person name="Kawai M."/>
            <person name="Futagami T."/>
            <person name="Toyoda A."/>
            <person name="Takaki Y."/>
            <person name="Nishi S."/>
            <person name="Hori S."/>
            <person name="Arai W."/>
            <person name="Tsubouchi T."/>
            <person name="Morono Y."/>
            <person name="Uchiyama I."/>
            <person name="Ito T."/>
            <person name="Fujiyama A."/>
            <person name="Inagaki F."/>
            <person name="Takami H."/>
        </authorList>
    </citation>
    <scope>NUCLEOTIDE SEQUENCE</scope>
    <source>
        <strain evidence="1">Expedition CK06-06</strain>
    </source>
</reference>
<organism evidence="1">
    <name type="scientific">marine sediment metagenome</name>
    <dbReference type="NCBI Taxonomy" id="412755"/>
    <lineage>
        <taxon>unclassified sequences</taxon>
        <taxon>metagenomes</taxon>
        <taxon>ecological metagenomes</taxon>
    </lineage>
</organism>
<gene>
    <name evidence="1" type="ORF">S01H4_62120</name>
</gene>
<evidence type="ECO:0000313" key="1">
    <source>
        <dbReference type="EMBL" id="GAH16302.1"/>
    </source>
</evidence>
<feature type="non-terminal residue" evidence="1">
    <location>
        <position position="1"/>
    </location>
</feature>
<dbReference type="AlphaFoldDB" id="X1D7U4"/>
<proteinExistence type="predicted"/>
<name>X1D7U4_9ZZZZ</name>
<sequence length="75" mass="8707">LNDMMYKARKATEKAIQEGKIKPNYRTDPQYAEWAKYKGVSNRSYHYMGSAECFVEMGDAFAEAMAEMIRSQGRR</sequence>